<feature type="signal peptide" evidence="1">
    <location>
        <begin position="1"/>
        <end position="27"/>
    </location>
</feature>
<keyword evidence="1" id="KW-0732">Signal</keyword>
<evidence type="ECO:0008006" key="4">
    <source>
        <dbReference type="Google" id="ProtNLM"/>
    </source>
</evidence>
<feature type="chain" id="PRO_5040971123" description="Secreted protein" evidence="1">
    <location>
        <begin position="28"/>
        <end position="89"/>
    </location>
</feature>
<evidence type="ECO:0000313" key="2">
    <source>
        <dbReference type="EMBL" id="KAJ3745554.1"/>
    </source>
</evidence>
<dbReference type="EMBL" id="JANVFU010000005">
    <property type="protein sequence ID" value="KAJ3745554.1"/>
    <property type="molecule type" value="Genomic_DNA"/>
</dbReference>
<protein>
    <recommendedName>
        <fullName evidence="4">Secreted protein</fullName>
    </recommendedName>
</protein>
<sequence length="89" mass="10378">MSTHLQFFLLLFHLCFLYLQLSTQSNALLPYIQASGKYNYDRSWCRCMSSCTDSGRFSVRHLCNKGCRRLARDSRDSRPILLKNGSSEY</sequence>
<dbReference type="AlphaFoldDB" id="A0A9W8P2I4"/>
<accession>A0A9W8P2I4</accession>
<evidence type="ECO:0000313" key="3">
    <source>
        <dbReference type="Proteomes" id="UP001142393"/>
    </source>
</evidence>
<dbReference type="Proteomes" id="UP001142393">
    <property type="component" value="Unassembled WGS sequence"/>
</dbReference>
<reference evidence="2 3" key="1">
    <citation type="journal article" date="2023" name="Proc. Natl. Acad. Sci. U.S.A.">
        <title>A global phylogenomic analysis of the shiitake genus Lentinula.</title>
        <authorList>
            <person name="Sierra-Patev S."/>
            <person name="Min B."/>
            <person name="Naranjo-Ortiz M."/>
            <person name="Looney B."/>
            <person name="Konkel Z."/>
            <person name="Slot J.C."/>
            <person name="Sakamoto Y."/>
            <person name="Steenwyk J.L."/>
            <person name="Rokas A."/>
            <person name="Carro J."/>
            <person name="Camarero S."/>
            <person name="Ferreira P."/>
            <person name="Molpeceres G."/>
            <person name="Ruiz-Duenas F.J."/>
            <person name="Serrano A."/>
            <person name="Henrissat B."/>
            <person name="Drula E."/>
            <person name="Hughes K.W."/>
            <person name="Mata J.L."/>
            <person name="Ishikawa N.K."/>
            <person name="Vargas-Isla R."/>
            <person name="Ushijima S."/>
            <person name="Smith C.A."/>
            <person name="Donoghue J."/>
            <person name="Ahrendt S."/>
            <person name="Andreopoulos W."/>
            <person name="He G."/>
            <person name="LaButti K."/>
            <person name="Lipzen A."/>
            <person name="Ng V."/>
            <person name="Riley R."/>
            <person name="Sandor L."/>
            <person name="Barry K."/>
            <person name="Martinez A.T."/>
            <person name="Xiao Y."/>
            <person name="Gibbons J.G."/>
            <person name="Terashima K."/>
            <person name="Grigoriev I.V."/>
            <person name="Hibbett D."/>
        </authorList>
    </citation>
    <scope>NUCLEOTIDE SEQUENCE [LARGE SCALE GENOMIC DNA]</scope>
    <source>
        <strain evidence="2 3">TFB7810</strain>
    </source>
</reference>
<organism evidence="2 3">
    <name type="scientific">Lentinula detonsa</name>
    <dbReference type="NCBI Taxonomy" id="2804962"/>
    <lineage>
        <taxon>Eukaryota</taxon>
        <taxon>Fungi</taxon>
        <taxon>Dikarya</taxon>
        <taxon>Basidiomycota</taxon>
        <taxon>Agaricomycotina</taxon>
        <taxon>Agaricomycetes</taxon>
        <taxon>Agaricomycetidae</taxon>
        <taxon>Agaricales</taxon>
        <taxon>Marasmiineae</taxon>
        <taxon>Omphalotaceae</taxon>
        <taxon>Lentinula</taxon>
    </lineage>
</organism>
<proteinExistence type="predicted"/>
<keyword evidence="3" id="KW-1185">Reference proteome</keyword>
<evidence type="ECO:0000256" key="1">
    <source>
        <dbReference type="SAM" id="SignalP"/>
    </source>
</evidence>
<gene>
    <name evidence="2" type="ORF">DFH05DRAFT_1488469</name>
</gene>
<comment type="caution">
    <text evidence="2">The sequence shown here is derived from an EMBL/GenBank/DDBJ whole genome shotgun (WGS) entry which is preliminary data.</text>
</comment>
<name>A0A9W8P2I4_9AGAR</name>